<dbReference type="AlphaFoldDB" id="N8XKB8"/>
<accession>N9RAE4</accession>
<evidence type="ECO:0000313" key="3">
    <source>
        <dbReference type="Proteomes" id="UP000013084"/>
    </source>
</evidence>
<organism evidence="1 4">
    <name type="scientific">Acinetobacter higginsii</name>
    <dbReference type="NCBI Taxonomy" id="70347"/>
    <lineage>
        <taxon>Bacteria</taxon>
        <taxon>Pseudomonadati</taxon>
        <taxon>Pseudomonadota</taxon>
        <taxon>Gammaproteobacteria</taxon>
        <taxon>Moraxellales</taxon>
        <taxon>Moraxellaceae</taxon>
        <taxon>Acinetobacter</taxon>
    </lineage>
</organism>
<dbReference type="EMBL" id="APPH01000009">
    <property type="protein sequence ID" value="ENV09484.1"/>
    <property type="molecule type" value="Genomic_DNA"/>
</dbReference>
<dbReference type="Proteomes" id="UP000013084">
    <property type="component" value="Unassembled WGS sequence"/>
</dbReference>
<accession>N8XKB8</accession>
<protein>
    <submittedName>
        <fullName evidence="1">Uncharacterized protein</fullName>
    </submittedName>
</protein>
<reference evidence="2 3" key="2">
    <citation type="submission" date="2013-02" db="EMBL/GenBank/DDBJ databases">
        <title>The Genome Sequence of Acinetobacter sp. CIP 70.18.</title>
        <authorList>
            <consortium name="The Broad Institute Genome Sequencing Platform"/>
            <consortium name="The Broad Institute Genome Sequencing Center for Infectious Disease"/>
            <person name="Cerqueira G."/>
            <person name="Feldgarden M."/>
            <person name="Courvalin P."/>
            <person name="Perichon B."/>
            <person name="Grillot-Courvalin C."/>
            <person name="Clermont D."/>
            <person name="Rocha E."/>
            <person name="Yoon E.-J."/>
            <person name="Nemec A."/>
            <person name="Walker B."/>
            <person name="Young S.K."/>
            <person name="Zeng Q."/>
            <person name="Gargeya S."/>
            <person name="Fitzgerald M."/>
            <person name="Haas B."/>
            <person name="Abouelleil A."/>
            <person name="Alvarado L."/>
            <person name="Arachchi H.M."/>
            <person name="Berlin A.M."/>
            <person name="Chapman S.B."/>
            <person name="Dewar J."/>
            <person name="Goldberg J."/>
            <person name="Griggs A."/>
            <person name="Gujja S."/>
            <person name="Hansen M."/>
            <person name="Howarth C."/>
            <person name="Imamovic A."/>
            <person name="Larimer J."/>
            <person name="McCowan C."/>
            <person name="Murphy C."/>
            <person name="Neiman D."/>
            <person name="Pearson M."/>
            <person name="Priest M."/>
            <person name="Roberts A."/>
            <person name="Saif S."/>
            <person name="Shea T."/>
            <person name="Sisk P."/>
            <person name="Sykes S."/>
            <person name="Wortman J."/>
            <person name="Nusbaum C."/>
            <person name="Birren B."/>
        </authorList>
    </citation>
    <scope>NUCLEOTIDE SEQUENCE [LARGE SCALE GENOMIC DNA]</scope>
    <source>
        <strain evidence="2 3">CIP 70.18</strain>
    </source>
</reference>
<dbReference type="EMBL" id="APRN01000041">
    <property type="protein sequence ID" value="ENX54999.1"/>
    <property type="molecule type" value="Genomic_DNA"/>
</dbReference>
<accession>N9T2N0</accession>
<gene>
    <name evidence="2" type="ORF">F902_03609</name>
    <name evidence="1" type="ORF">F966_02141</name>
</gene>
<dbReference type="RefSeq" id="WP_004804958.1">
    <property type="nucleotide sequence ID" value="NZ_JAKZGA010000022.1"/>
</dbReference>
<name>N8XKB8_9GAMM</name>
<keyword evidence="3" id="KW-1185">Reference proteome</keyword>
<evidence type="ECO:0000313" key="4">
    <source>
        <dbReference type="Proteomes" id="UP000013209"/>
    </source>
</evidence>
<dbReference type="HOGENOM" id="CLU_2713189_0_0_6"/>
<dbReference type="eggNOG" id="ENOG5032AGC">
    <property type="taxonomic scope" value="Bacteria"/>
</dbReference>
<proteinExistence type="predicted"/>
<dbReference type="PATRIC" id="fig|1217700.3.peg.3504"/>
<dbReference type="GeneID" id="86816979"/>
<evidence type="ECO:0000313" key="1">
    <source>
        <dbReference type="EMBL" id="ENV09484.1"/>
    </source>
</evidence>
<dbReference type="Proteomes" id="UP000013209">
    <property type="component" value="Unassembled WGS sequence"/>
</dbReference>
<dbReference type="PATRIC" id="fig|1144672.3.peg.2047"/>
<evidence type="ECO:0000313" key="2">
    <source>
        <dbReference type="EMBL" id="ENX54999.1"/>
    </source>
</evidence>
<dbReference type="OrthoDB" id="6704183at2"/>
<sequence length="74" mass="9078">MEQADKTELERLAQQLRRPVMSLQPFSQLSNHDLAWLNQQLQQAIKNEDQKMNRSVYQTPFFLRWLFRKNKMRE</sequence>
<comment type="caution">
    <text evidence="1">The sequence shown here is derived from an EMBL/GenBank/DDBJ whole genome shotgun (WGS) entry which is preliminary data.</text>
</comment>
<reference evidence="1 4" key="1">
    <citation type="submission" date="2013-02" db="EMBL/GenBank/DDBJ databases">
        <title>The Genome Sequence of Acinetobacter sp. CIP 56.2.</title>
        <authorList>
            <consortium name="The Broad Institute Genome Sequencing Platform"/>
            <consortium name="The Broad Institute Genome Sequencing Center for Infectious Disease"/>
            <person name="Cerqueira G."/>
            <person name="Feldgarden M."/>
            <person name="Courvalin P."/>
            <person name="Perichon B."/>
            <person name="Grillot-Courvalin C."/>
            <person name="Clermont D."/>
            <person name="Rocha E."/>
            <person name="Yoon E.-J."/>
            <person name="Nemec A."/>
            <person name="Walker B."/>
            <person name="Young S.K."/>
            <person name="Zeng Q."/>
            <person name="Gargeya S."/>
            <person name="Fitzgerald M."/>
            <person name="Haas B."/>
            <person name="Abouelleil A."/>
            <person name="Alvarado L."/>
            <person name="Arachchi H.M."/>
            <person name="Berlin A.M."/>
            <person name="Chapman S.B."/>
            <person name="Dewar J."/>
            <person name="Goldberg J."/>
            <person name="Griggs A."/>
            <person name="Gujja S."/>
            <person name="Hansen M."/>
            <person name="Howarth C."/>
            <person name="Imamovic A."/>
            <person name="Larimer J."/>
            <person name="McCowan C."/>
            <person name="Murphy C."/>
            <person name="Neiman D."/>
            <person name="Pearson M."/>
            <person name="Priest M."/>
            <person name="Roberts A."/>
            <person name="Saif S."/>
            <person name="Shea T."/>
            <person name="Sisk P."/>
            <person name="Sykes S."/>
            <person name="Wortman J."/>
            <person name="Nusbaum C."/>
            <person name="Birren B."/>
        </authorList>
    </citation>
    <scope>NUCLEOTIDE SEQUENCE [LARGE SCALE GENOMIC DNA]</scope>
    <source>
        <strain evidence="1 4">CIP 56.2</strain>
    </source>
</reference>